<dbReference type="Proteomes" id="UP000664521">
    <property type="component" value="Unassembled WGS sequence"/>
</dbReference>
<feature type="repeat" description="ANK" evidence="5">
    <location>
        <begin position="1022"/>
        <end position="1054"/>
    </location>
</feature>
<feature type="repeat" description="ANK" evidence="5">
    <location>
        <begin position="956"/>
        <end position="988"/>
    </location>
</feature>
<evidence type="ECO:0000256" key="4">
    <source>
        <dbReference type="ARBA" id="ARBA00022833"/>
    </source>
</evidence>
<evidence type="ECO:0000259" key="7">
    <source>
        <dbReference type="PROSITE" id="PS50135"/>
    </source>
</evidence>
<dbReference type="SUPFAM" id="SSF52540">
    <property type="entry name" value="P-loop containing nucleoside triphosphate hydrolases"/>
    <property type="match status" value="1"/>
</dbReference>
<dbReference type="InterPro" id="IPR002110">
    <property type="entry name" value="Ankyrin_rpt"/>
</dbReference>
<dbReference type="Pfam" id="PF22939">
    <property type="entry name" value="WHD_GPIID"/>
    <property type="match status" value="1"/>
</dbReference>
<dbReference type="Pfam" id="PF12796">
    <property type="entry name" value="Ank_2"/>
    <property type="match status" value="3"/>
</dbReference>
<dbReference type="SMART" id="SM00291">
    <property type="entry name" value="ZnF_ZZ"/>
    <property type="match status" value="1"/>
</dbReference>
<sequence length="1143" mass="126597">MEAIAVASSAAGLVSLGIEVCKGLLAYYHSWRNAESDVAGMYSSIETLAKTLTLLDSVIKDGVFAQQIVKNVEKSILATAIGLTSLKKKLDKIKISHQEGKWTEKTKGSFRRAIYPLKQSVLVKLKELANELRDDLALALSVLQIDASASTLDRLDLLSNRVVDISNDVNYLKEGVDCISIDVKDIRDTVVDTSDGVNNLLSVQSYEHNRRVTEWLSPLAGEFERKQNELLTLEGRQDGIGKWFFNTAEFNSWMVENGKVMWCSGIQGAGKTVLSTLLTQASSLVIEHLHHRASHEEESAVVYVYCNYKDGEKQTVTNLLSSLIRQLLIQKPYSVMREAAALYESHHSAGTPPSVVEYINVLEAAVSRLTTLYIVIDALDECSEEHGGRKTLISELSRLKLRLLVTSRDLPSIRRQLQNAIHLVIYAREDDIVNYIDTRIDSSEQLSAHITKDRQLRDVIRTTVASRAGGMFLQARLHLDSLATKTTLRKLKTALSTLPDGLTECYDEVMQRISAQSKDNYQLARRVLYWVVNSIFPLTLPTIQQALAVEQEDTSLDSENIPDGELLVSVCTGLIEVHRNGGIVGLVHFTTQEYFERKGHDLFPEAQEDILRTCLTFLSFKEFGDGVCKNREDWKKRLQSYPFLAYSARCWGHHARPIQYNPGCEEVIIKFLENYENLQHSMRLNYSITPVWTDSEQIVPVLDVSLVHAASYFGLKRIVEKLLDSGAAANASTHFGTTALHSVQDLEIASLLLKSGAEIDFADSNGRTPLMHHAYYDNVVMVEKLLESGANINAASKVGYTPFQEAARNGSEAAAWALLGHGADIDAINTVTGQTALHLAAKDGDESLVMLLLSKGACVSSRTNVGETPLHLAAMGGHERATSLLLKAVAKSDTHRNVVTDSQGAGHDTVQGLLRDAIDETDSQGRTVLMLAGETHWNLTNMLLEHRADPYILDLQGRTCLHHAAARGSPAVVLRLLRCGLDPNLADGDGWTPLFWAARAGSVKVLAILIDAGGDPSIELKNGWTPYTVAVYHAKRSVLRTLAEKGASRENVNRTQFLQRLKDTKTGVVQANLSSAVCDGCKLDIYGSRYKCSVCLDFDFCFKCINTVERSHPPHRFFKLTDRNRDGHDRTEVYIPGQGFVNI</sequence>
<name>A0A8H3F5G0_9LECA</name>
<keyword evidence="1" id="KW-0479">Metal-binding</keyword>
<dbReference type="AlphaFoldDB" id="A0A8H3F5G0"/>
<feature type="repeat" description="ANK" evidence="5">
    <location>
        <begin position="989"/>
        <end position="1021"/>
    </location>
</feature>
<dbReference type="InterPro" id="IPR054471">
    <property type="entry name" value="GPIID_WHD"/>
</dbReference>
<keyword evidence="2" id="KW-0677">Repeat</keyword>
<keyword evidence="5" id="KW-0040">ANK repeat</keyword>
<dbReference type="SMART" id="SM00248">
    <property type="entry name" value="ANK"/>
    <property type="match status" value="10"/>
</dbReference>
<dbReference type="InterPro" id="IPR000433">
    <property type="entry name" value="Znf_ZZ"/>
</dbReference>
<evidence type="ECO:0000256" key="2">
    <source>
        <dbReference type="ARBA" id="ARBA00022737"/>
    </source>
</evidence>
<feature type="repeat" description="ANK" evidence="5">
    <location>
        <begin position="765"/>
        <end position="797"/>
    </location>
</feature>
<dbReference type="PROSITE" id="PS50297">
    <property type="entry name" value="ANK_REP_REGION"/>
    <property type="match status" value="6"/>
</dbReference>
<evidence type="ECO:0000256" key="6">
    <source>
        <dbReference type="PROSITE-ProRule" id="PRU00228"/>
    </source>
</evidence>
<dbReference type="Pfam" id="PF24883">
    <property type="entry name" value="NPHP3_N"/>
    <property type="match status" value="1"/>
</dbReference>
<proteinExistence type="predicted"/>
<dbReference type="SUPFAM" id="SSF57850">
    <property type="entry name" value="RING/U-box"/>
    <property type="match status" value="1"/>
</dbReference>
<dbReference type="Pfam" id="PF00569">
    <property type="entry name" value="ZZ"/>
    <property type="match status" value="1"/>
</dbReference>
<organism evidence="8 9">
    <name type="scientific">Heterodermia speciosa</name>
    <dbReference type="NCBI Taxonomy" id="116794"/>
    <lineage>
        <taxon>Eukaryota</taxon>
        <taxon>Fungi</taxon>
        <taxon>Dikarya</taxon>
        <taxon>Ascomycota</taxon>
        <taxon>Pezizomycotina</taxon>
        <taxon>Lecanoromycetes</taxon>
        <taxon>OSLEUM clade</taxon>
        <taxon>Lecanoromycetidae</taxon>
        <taxon>Caliciales</taxon>
        <taxon>Physciaceae</taxon>
        <taxon>Heterodermia</taxon>
    </lineage>
</organism>
<dbReference type="PANTHER" id="PTHR10039:SF15">
    <property type="entry name" value="NACHT DOMAIN-CONTAINING PROTEIN"/>
    <property type="match status" value="1"/>
</dbReference>
<comment type="caution">
    <text evidence="8">The sequence shown here is derived from an EMBL/GenBank/DDBJ whole genome shotgun (WGS) entry which is preliminary data.</text>
</comment>
<dbReference type="InterPro" id="IPR027417">
    <property type="entry name" value="P-loop_NTPase"/>
</dbReference>
<dbReference type="Gene3D" id="1.25.40.20">
    <property type="entry name" value="Ankyrin repeat-containing domain"/>
    <property type="match status" value="4"/>
</dbReference>
<dbReference type="Gene3D" id="3.40.50.300">
    <property type="entry name" value="P-loop containing nucleotide triphosphate hydrolases"/>
    <property type="match status" value="1"/>
</dbReference>
<dbReference type="PROSITE" id="PS01357">
    <property type="entry name" value="ZF_ZZ_1"/>
    <property type="match status" value="1"/>
</dbReference>
<dbReference type="Gene3D" id="3.30.60.90">
    <property type="match status" value="1"/>
</dbReference>
<dbReference type="InterPro" id="IPR036770">
    <property type="entry name" value="Ankyrin_rpt-contain_sf"/>
</dbReference>
<feature type="repeat" description="ANK" evidence="5">
    <location>
        <begin position="865"/>
        <end position="897"/>
    </location>
</feature>
<reference evidence="8" key="1">
    <citation type="submission" date="2021-03" db="EMBL/GenBank/DDBJ databases">
        <authorList>
            <person name="Tagirdzhanova G."/>
        </authorList>
    </citation>
    <scope>NUCLEOTIDE SEQUENCE</scope>
</reference>
<dbReference type="CDD" id="cd02249">
    <property type="entry name" value="ZZ"/>
    <property type="match status" value="1"/>
</dbReference>
<evidence type="ECO:0000256" key="3">
    <source>
        <dbReference type="ARBA" id="ARBA00022771"/>
    </source>
</evidence>
<protein>
    <recommendedName>
        <fullName evidence="7">ZZ-type domain-containing protein</fullName>
    </recommendedName>
</protein>
<feature type="repeat" description="ANK" evidence="5">
    <location>
        <begin position="798"/>
        <end position="830"/>
    </location>
</feature>
<dbReference type="OrthoDB" id="448455at2759"/>
<evidence type="ECO:0000313" key="9">
    <source>
        <dbReference type="Proteomes" id="UP000664521"/>
    </source>
</evidence>
<dbReference type="InterPro" id="IPR043145">
    <property type="entry name" value="Znf_ZZ_sf"/>
</dbReference>
<feature type="domain" description="ZZ-type" evidence="7">
    <location>
        <begin position="1073"/>
        <end position="1126"/>
    </location>
</feature>
<dbReference type="PROSITE" id="PS50135">
    <property type="entry name" value="ZF_ZZ_2"/>
    <property type="match status" value="1"/>
</dbReference>
<accession>A0A8H3F5G0</accession>
<evidence type="ECO:0000256" key="5">
    <source>
        <dbReference type="PROSITE-ProRule" id="PRU00023"/>
    </source>
</evidence>
<dbReference type="SUPFAM" id="SSF48403">
    <property type="entry name" value="Ankyrin repeat"/>
    <property type="match status" value="1"/>
</dbReference>
<keyword evidence="9" id="KW-1185">Reference proteome</keyword>
<evidence type="ECO:0000313" key="8">
    <source>
        <dbReference type="EMBL" id="CAF9919691.1"/>
    </source>
</evidence>
<dbReference type="PROSITE" id="PS50088">
    <property type="entry name" value="ANK_REPEAT"/>
    <property type="match status" value="7"/>
</dbReference>
<dbReference type="PANTHER" id="PTHR10039">
    <property type="entry name" value="AMELOGENIN"/>
    <property type="match status" value="1"/>
</dbReference>
<dbReference type="EMBL" id="CAJPDS010000024">
    <property type="protein sequence ID" value="CAF9919691.1"/>
    <property type="molecule type" value="Genomic_DNA"/>
</dbReference>
<evidence type="ECO:0000256" key="1">
    <source>
        <dbReference type="ARBA" id="ARBA00022723"/>
    </source>
</evidence>
<feature type="repeat" description="ANK" evidence="5">
    <location>
        <begin position="832"/>
        <end position="864"/>
    </location>
</feature>
<dbReference type="GO" id="GO:0008270">
    <property type="term" value="F:zinc ion binding"/>
    <property type="evidence" value="ECO:0007669"/>
    <property type="project" value="UniProtKB-KW"/>
</dbReference>
<keyword evidence="3 6" id="KW-0863">Zinc-finger</keyword>
<dbReference type="InterPro" id="IPR056884">
    <property type="entry name" value="NPHP3-like_N"/>
</dbReference>
<gene>
    <name evidence="8" type="ORF">HETSPECPRED_004077</name>
</gene>
<keyword evidence="4" id="KW-0862">Zinc</keyword>